<proteinExistence type="predicted"/>
<evidence type="ECO:0000313" key="1">
    <source>
        <dbReference type="EMBL" id="MAA14776.1"/>
    </source>
</evidence>
<name>A0A224YAS1_9ACAR</name>
<sequence>MAPARTCSIKAHWHAHTQNTLKNRACHYMQAQSSMDGWGSEAQVLWNCSFKICFNEKIKRNHFAFHLNVLAVRQAQEMKANQIFSCHKETTLD</sequence>
<dbReference type="AlphaFoldDB" id="A0A224YAS1"/>
<accession>A0A224YAS1</accession>
<reference evidence="1" key="1">
    <citation type="journal article" date="2017" name="Parasit. Vectors">
        <title>Sialotranscriptomics of Rhipicephalus zambeziensis reveals intricate expression profiles of secretory proteins and suggests tight temporal transcriptional regulation during blood-feeding.</title>
        <authorList>
            <person name="de Castro M.H."/>
            <person name="de Klerk D."/>
            <person name="Pienaar R."/>
            <person name="Rees D.J.G."/>
            <person name="Mans B.J."/>
        </authorList>
    </citation>
    <scope>NUCLEOTIDE SEQUENCE</scope>
    <source>
        <tissue evidence="1">Salivary glands</tissue>
    </source>
</reference>
<dbReference type="EMBL" id="GFPF01003630">
    <property type="protein sequence ID" value="MAA14776.1"/>
    <property type="molecule type" value="Transcribed_RNA"/>
</dbReference>
<organism evidence="1">
    <name type="scientific">Rhipicephalus zambeziensis</name>
    <dbReference type="NCBI Taxonomy" id="60191"/>
    <lineage>
        <taxon>Eukaryota</taxon>
        <taxon>Metazoa</taxon>
        <taxon>Ecdysozoa</taxon>
        <taxon>Arthropoda</taxon>
        <taxon>Chelicerata</taxon>
        <taxon>Arachnida</taxon>
        <taxon>Acari</taxon>
        <taxon>Parasitiformes</taxon>
        <taxon>Ixodida</taxon>
        <taxon>Ixodoidea</taxon>
        <taxon>Ixodidae</taxon>
        <taxon>Rhipicephalinae</taxon>
        <taxon>Rhipicephalus</taxon>
        <taxon>Rhipicephalus</taxon>
    </lineage>
</organism>
<protein>
    <submittedName>
        <fullName evidence="1">Uncharacterized protein</fullName>
    </submittedName>
</protein>